<dbReference type="RefSeq" id="WP_271313686.1">
    <property type="nucleotide sequence ID" value="NZ_JAAGKO020000009.1"/>
</dbReference>
<keyword evidence="1" id="KW-0812">Transmembrane</keyword>
<dbReference type="Pfam" id="PF11377">
    <property type="entry name" value="DUF3180"/>
    <property type="match status" value="1"/>
</dbReference>
<feature type="transmembrane region" description="Helical" evidence="1">
    <location>
        <begin position="79"/>
        <end position="110"/>
    </location>
</feature>
<evidence type="ECO:0000313" key="3">
    <source>
        <dbReference type="EMBL" id="MDI5969707.1"/>
    </source>
</evidence>
<evidence type="ECO:0000256" key="1">
    <source>
        <dbReference type="SAM" id="Phobius"/>
    </source>
</evidence>
<accession>A0AA90H3R1</accession>
<keyword evidence="1" id="KW-0472">Membrane</keyword>
<sequence>MKQVRFRVLIGTFLVTAVVAWAGSRLWNALGELPGVPLAAPIVLGAIAAVLAATAISLRARLKEQRERQAQARGVDPMLAARAVLFGQASALVASLVAGVYAGFCVFLIASQLDIAPRRDQAVYSGCSVVACAAIVAAALWLQRICRIPDDEDDPGRGTAKA</sequence>
<dbReference type="InterPro" id="IPR021517">
    <property type="entry name" value="DUF3180"/>
</dbReference>
<feature type="transmembrane region" description="Helical" evidence="1">
    <location>
        <begin position="38"/>
        <end position="58"/>
    </location>
</feature>
<keyword evidence="4" id="KW-1185">Reference proteome</keyword>
<dbReference type="Proteomes" id="UP001156398">
    <property type="component" value="Unassembled WGS sequence"/>
</dbReference>
<name>A0AA90H3R1_9ACTN</name>
<proteinExistence type="predicted"/>
<dbReference type="EMBL" id="JABXJJ020000011">
    <property type="protein sequence ID" value="MDI5969707.1"/>
    <property type="molecule type" value="Genomic_DNA"/>
</dbReference>
<organism evidence="3">
    <name type="scientific">Streptantibioticus silvisoli</name>
    <dbReference type="NCBI Taxonomy" id="2705255"/>
    <lineage>
        <taxon>Bacteria</taxon>
        <taxon>Bacillati</taxon>
        <taxon>Actinomycetota</taxon>
        <taxon>Actinomycetes</taxon>
        <taxon>Kitasatosporales</taxon>
        <taxon>Streptomycetaceae</taxon>
        <taxon>Streptantibioticus</taxon>
    </lineage>
</organism>
<comment type="caution">
    <text evidence="3">The sequence shown here is derived from an EMBL/GenBank/DDBJ whole genome shotgun (WGS) entry which is preliminary data.</text>
</comment>
<gene>
    <name evidence="2" type="ORF">POF43_009185</name>
    <name evidence="3" type="ORF">POF50_010210</name>
</gene>
<feature type="transmembrane region" description="Helical" evidence="1">
    <location>
        <begin position="122"/>
        <end position="142"/>
    </location>
</feature>
<reference evidence="3 4" key="1">
    <citation type="submission" date="2023-05" db="EMBL/GenBank/DDBJ databases">
        <title>Streptantibioticus silvisoli sp. nov., acidotolerant actinomycetes 1 from pine litter.</title>
        <authorList>
            <person name="Swiecimska M."/>
            <person name="Golinska P."/>
            <person name="Sangal V."/>
            <person name="Wachnowicz B."/>
            <person name="Goodfellow M."/>
        </authorList>
    </citation>
    <scope>NUCLEOTIDE SEQUENCE</scope>
    <source>
        <strain evidence="3">SL13</strain>
        <strain evidence="2 4">SL54</strain>
    </source>
</reference>
<dbReference type="AlphaFoldDB" id="A0AA90H3R1"/>
<keyword evidence="1" id="KW-1133">Transmembrane helix</keyword>
<dbReference type="EMBL" id="JAAGKO020000009">
    <property type="protein sequence ID" value="MDI5962879.1"/>
    <property type="molecule type" value="Genomic_DNA"/>
</dbReference>
<evidence type="ECO:0000313" key="4">
    <source>
        <dbReference type="Proteomes" id="UP001156398"/>
    </source>
</evidence>
<evidence type="ECO:0000313" key="2">
    <source>
        <dbReference type="EMBL" id="MDI5962879.1"/>
    </source>
</evidence>
<protein>
    <submittedName>
        <fullName evidence="3">DUF3180 domain-containing protein</fullName>
    </submittedName>
</protein>